<dbReference type="EMBL" id="JBBMGJ010000026">
    <property type="protein sequence ID" value="MEK0146441.1"/>
    <property type="molecule type" value="Genomic_DNA"/>
</dbReference>
<evidence type="ECO:0000256" key="2">
    <source>
        <dbReference type="SAM" id="SignalP"/>
    </source>
</evidence>
<feature type="signal peptide" evidence="2">
    <location>
        <begin position="1"/>
        <end position="18"/>
    </location>
</feature>
<proteinExistence type="predicted"/>
<accession>A0ABU8Y6R7</accession>
<organism evidence="3 4">
    <name type="scientific">Corynebacterium yonathiae</name>
    <dbReference type="NCBI Taxonomy" id="2913504"/>
    <lineage>
        <taxon>Bacteria</taxon>
        <taxon>Bacillati</taxon>
        <taxon>Actinomycetota</taxon>
        <taxon>Actinomycetes</taxon>
        <taxon>Mycobacteriales</taxon>
        <taxon>Corynebacteriaceae</taxon>
        <taxon>Corynebacterium</taxon>
    </lineage>
</organism>
<name>A0ABU8Y6R7_9CORY</name>
<keyword evidence="2" id="KW-0732">Signal</keyword>
<comment type="caution">
    <text evidence="3">The sequence shown here is derived from an EMBL/GenBank/DDBJ whole genome shotgun (WGS) entry which is preliminary data.</text>
</comment>
<protein>
    <recommendedName>
        <fullName evidence="5">Secreted protein</fullName>
    </recommendedName>
</protein>
<evidence type="ECO:0000256" key="1">
    <source>
        <dbReference type="SAM" id="MobiDB-lite"/>
    </source>
</evidence>
<feature type="chain" id="PRO_5046238039" description="Secreted protein" evidence="2">
    <location>
        <begin position="19"/>
        <end position="188"/>
    </location>
</feature>
<evidence type="ECO:0000313" key="3">
    <source>
        <dbReference type="EMBL" id="MEK0146441.1"/>
    </source>
</evidence>
<gene>
    <name evidence="3" type="ORF">WMQ01_10265</name>
</gene>
<evidence type="ECO:0008006" key="5">
    <source>
        <dbReference type="Google" id="ProtNLM"/>
    </source>
</evidence>
<sequence length="188" mass="20419">MRMKIFVPLAATALLVAACSDSEESEPATITATDSENSADSNESNSSDKAGRLNEPMEISSLPDNDVFLTVNEITVGQDCVNGPWAEESRIDELGEDKQYLQIAADVDVQRLDNPQSSVVYLRGPQIVDKDGYTSEPAVGVDCKTADGANDSWFEPTNPGDKSRRYGAFIVPKGIKEVRIEGKTFNIQ</sequence>
<dbReference type="PROSITE" id="PS51257">
    <property type="entry name" value="PROKAR_LIPOPROTEIN"/>
    <property type="match status" value="1"/>
</dbReference>
<reference evidence="3 4" key="1">
    <citation type="submission" date="2024-01" db="EMBL/GenBank/DDBJ databases">
        <title>Description of two novel Corynebacterium species isolated from human nasal passages and skin.</title>
        <authorList>
            <person name="Popowitch E."/>
            <person name="Tran T.H."/>
            <person name="Escapa I.F."/>
            <person name="Bhatt E."/>
            <person name="Sozat A.K."/>
            <person name="Roberts A.Q."/>
            <person name="Segre J.A."/>
            <person name="Kong H."/>
            <person name="Conlan S."/>
            <person name="Lemon K.P."/>
            <person name="Kelly M.S."/>
        </authorList>
    </citation>
    <scope>NUCLEOTIDE SEQUENCE [LARGE SCALE GENOMIC DNA]</scope>
    <source>
        <strain evidence="3 4">KPL2619</strain>
    </source>
</reference>
<evidence type="ECO:0000313" key="4">
    <source>
        <dbReference type="Proteomes" id="UP001371299"/>
    </source>
</evidence>
<keyword evidence="4" id="KW-1185">Reference proteome</keyword>
<dbReference type="Proteomes" id="UP001371299">
    <property type="component" value="Unassembled WGS sequence"/>
</dbReference>
<feature type="region of interest" description="Disordered" evidence="1">
    <location>
        <begin position="22"/>
        <end position="59"/>
    </location>
</feature>
<feature type="compositionally biased region" description="Low complexity" evidence="1">
    <location>
        <begin position="34"/>
        <end position="48"/>
    </location>
</feature>
<dbReference type="RefSeq" id="WP_288794595.1">
    <property type="nucleotide sequence ID" value="NZ_JBBMGJ010000026.1"/>
</dbReference>